<dbReference type="GO" id="GO:0005737">
    <property type="term" value="C:cytoplasm"/>
    <property type="evidence" value="ECO:0007669"/>
    <property type="project" value="TreeGrafter"/>
</dbReference>
<protein>
    <recommendedName>
        <fullName evidence="4">dihydroneopterin aldolase</fullName>
        <ecNumber evidence="4">4.1.2.25</ecNumber>
    </recommendedName>
    <alternativeName>
        <fullName evidence="7">7,8-dihydroneopterin aldolase</fullName>
    </alternativeName>
</protein>
<dbReference type="AlphaFoldDB" id="A0A6A6ZQ31"/>
<evidence type="ECO:0000313" key="9">
    <source>
        <dbReference type="EMBL" id="KAF2822407.1"/>
    </source>
</evidence>
<evidence type="ECO:0000256" key="3">
    <source>
        <dbReference type="ARBA" id="ARBA00005708"/>
    </source>
</evidence>
<dbReference type="GO" id="GO:0004150">
    <property type="term" value="F:dihydroneopterin aldolase activity"/>
    <property type="evidence" value="ECO:0007669"/>
    <property type="project" value="UniProtKB-EC"/>
</dbReference>
<comment type="catalytic activity">
    <reaction evidence="1">
        <text>7,8-dihydroneopterin = 6-hydroxymethyl-7,8-dihydropterin + glycolaldehyde</text>
        <dbReference type="Rhea" id="RHEA:10540"/>
        <dbReference type="ChEBI" id="CHEBI:17001"/>
        <dbReference type="ChEBI" id="CHEBI:17071"/>
        <dbReference type="ChEBI" id="CHEBI:44841"/>
        <dbReference type="EC" id="4.1.2.25"/>
    </reaction>
</comment>
<keyword evidence="5" id="KW-0289">Folate biosynthesis</keyword>
<dbReference type="InterPro" id="IPR006157">
    <property type="entry name" value="FolB_dom"/>
</dbReference>
<proteinExistence type="inferred from homology"/>
<evidence type="ECO:0000256" key="2">
    <source>
        <dbReference type="ARBA" id="ARBA00005013"/>
    </source>
</evidence>
<dbReference type="InterPro" id="IPR006156">
    <property type="entry name" value="Dihydroneopterin_aldolase"/>
</dbReference>
<evidence type="ECO:0000313" key="10">
    <source>
        <dbReference type="Proteomes" id="UP000799424"/>
    </source>
</evidence>
<dbReference type="SMART" id="SM00905">
    <property type="entry name" value="FolB"/>
    <property type="match status" value="1"/>
</dbReference>
<dbReference type="InterPro" id="IPR043133">
    <property type="entry name" value="GTP-CH-I_C/QueF"/>
</dbReference>
<dbReference type="Pfam" id="PF02152">
    <property type="entry name" value="FolB"/>
    <property type="match status" value="2"/>
</dbReference>
<comment type="pathway">
    <text evidence="2">Cofactor biosynthesis; tetrahydrofolate biosynthesis; 2-amino-4-hydroxy-6-hydroxymethyl-7,8-dihydropteridine diphosphate from 7,8-dihydroneopterin triphosphate: step 3/4.</text>
</comment>
<keyword evidence="6" id="KW-0456">Lyase</keyword>
<reference evidence="9" key="1">
    <citation type="journal article" date="2020" name="Stud. Mycol.">
        <title>101 Dothideomycetes genomes: a test case for predicting lifestyles and emergence of pathogens.</title>
        <authorList>
            <person name="Haridas S."/>
            <person name="Albert R."/>
            <person name="Binder M."/>
            <person name="Bloem J."/>
            <person name="Labutti K."/>
            <person name="Salamov A."/>
            <person name="Andreopoulos B."/>
            <person name="Baker S."/>
            <person name="Barry K."/>
            <person name="Bills G."/>
            <person name="Bluhm B."/>
            <person name="Cannon C."/>
            <person name="Castanera R."/>
            <person name="Culley D."/>
            <person name="Daum C."/>
            <person name="Ezra D."/>
            <person name="Gonzalez J."/>
            <person name="Henrissat B."/>
            <person name="Kuo A."/>
            <person name="Liang C."/>
            <person name="Lipzen A."/>
            <person name="Lutzoni F."/>
            <person name="Magnuson J."/>
            <person name="Mondo S."/>
            <person name="Nolan M."/>
            <person name="Ohm R."/>
            <person name="Pangilinan J."/>
            <person name="Park H.-J."/>
            <person name="Ramirez L."/>
            <person name="Alfaro M."/>
            <person name="Sun H."/>
            <person name="Tritt A."/>
            <person name="Yoshinaga Y."/>
            <person name="Zwiers L.-H."/>
            <person name="Turgeon B."/>
            <person name="Goodwin S."/>
            <person name="Spatafora J."/>
            <person name="Crous P."/>
            <person name="Grigoriev I."/>
        </authorList>
    </citation>
    <scope>NUCLEOTIDE SEQUENCE</scope>
    <source>
        <strain evidence="9">CBS 113818</strain>
    </source>
</reference>
<organism evidence="9 10">
    <name type="scientific">Ophiobolus disseminans</name>
    <dbReference type="NCBI Taxonomy" id="1469910"/>
    <lineage>
        <taxon>Eukaryota</taxon>
        <taxon>Fungi</taxon>
        <taxon>Dikarya</taxon>
        <taxon>Ascomycota</taxon>
        <taxon>Pezizomycotina</taxon>
        <taxon>Dothideomycetes</taxon>
        <taxon>Pleosporomycetidae</taxon>
        <taxon>Pleosporales</taxon>
        <taxon>Pleosporineae</taxon>
        <taxon>Phaeosphaeriaceae</taxon>
        <taxon>Ophiobolus</taxon>
    </lineage>
</organism>
<dbReference type="EMBL" id="MU006234">
    <property type="protein sequence ID" value="KAF2822407.1"/>
    <property type="molecule type" value="Genomic_DNA"/>
</dbReference>
<gene>
    <name evidence="9" type="ORF">CC86DRAFT_329934</name>
</gene>
<dbReference type="OrthoDB" id="5425486at2759"/>
<evidence type="ECO:0000256" key="1">
    <source>
        <dbReference type="ARBA" id="ARBA00001353"/>
    </source>
</evidence>
<name>A0A6A6ZQ31_9PLEO</name>
<evidence type="ECO:0000256" key="4">
    <source>
        <dbReference type="ARBA" id="ARBA00013043"/>
    </source>
</evidence>
<dbReference type="GO" id="GO:0046656">
    <property type="term" value="P:folic acid biosynthetic process"/>
    <property type="evidence" value="ECO:0007669"/>
    <property type="project" value="UniProtKB-KW"/>
</dbReference>
<accession>A0A6A6ZQ31</accession>
<sequence>MANLVRQPFWNAELAQSEHFDKIIVQNLEVIVNAGTDVWGRKKKQRALISVTVTLTTDFASASSTDTVDDSTVHYGVLSKAIQALVADESREWVSTPQLSWSIAESVRKVAGSTGVHAIETNICYIKGSMFGDGAGLITSKIETSGAYSNVLYLRNVHIPCLIGVNSNERLQKQPVVLNIWVDGVDMSRVDEYAQLETLLFDQISTTDFKTLESMLEWAIKLVRDKFFTRDGDKDSWIRLRIEKPLAVPFADAPAVEITRPVASK</sequence>
<dbReference type="EC" id="4.1.2.25" evidence="4"/>
<dbReference type="Gene3D" id="3.30.1130.10">
    <property type="match status" value="2"/>
</dbReference>
<feature type="domain" description="Dihydroneopterin aldolase/epimerase" evidence="8">
    <location>
        <begin position="152"/>
        <end position="260"/>
    </location>
</feature>
<evidence type="ECO:0000256" key="6">
    <source>
        <dbReference type="ARBA" id="ARBA00023239"/>
    </source>
</evidence>
<dbReference type="PANTHER" id="PTHR42844:SF1">
    <property type="entry name" value="DIHYDRONEOPTERIN ALDOLASE 1-RELATED"/>
    <property type="match status" value="1"/>
</dbReference>
<dbReference type="SUPFAM" id="SSF55620">
    <property type="entry name" value="Tetrahydrobiopterin biosynthesis enzymes-like"/>
    <property type="match status" value="2"/>
</dbReference>
<evidence type="ECO:0000259" key="8">
    <source>
        <dbReference type="SMART" id="SM00905"/>
    </source>
</evidence>
<evidence type="ECO:0000256" key="7">
    <source>
        <dbReference type="ARBA" id="ARBA00032903"/>
    </source>
</evidence>
<comment type="similarity">
    <text evidence="3">Belongs to the DHNA family.</text>
</comment>
<dbReference type="PANTHER" id="PTHR42844">
    <property type="entry name" value="DIHYDRONEOPTERIN ALDOLASE 1-RELATED"/>
    <property type="match status" value="1"/>
</dbReference>
<evidence type="ECO:0000256" key="5">
    <source>
        <dbReference type="ARBA" id="ARBA00022909"/>
    </source>
</evidence>
<keyword evidence="10" id="KW-1185">Reference proteome</keyword>
<dbReference type="Proteomes" id="UP000799424">
    <property type="component" value="Unassembled WGS sequence"/>
</dbReference>